<reference evidence="1" key="1">
    <citation type="submission" date="2023-01" db="EMBL/GenBank/DDBJ databases">
        <title>Colletotrichum chrysophilum M932 genome sequence.</title>
        <authorList>
            <person name="Baroncelli R."/>
        </authorList>
    </citation>
    <scope>NUCLEOTIDE SEQUENCE</scope>
    <source>
        <strain evidence="1">M932</strain>
    </source>
</reference>
<evidence type="ECO:0000313" key="2">
    <source>
        <dbReference type="Proteomes" id="UP001243330"/>
    </source>
</evidence>
<protein>
    <submittedName>
        <fullName evidence="1">Uncharacterized protein</fullName>
    </submittedName>
</protein>
<organism evidence="1 2">
    <name type="scientific">Colletotrichum chrysophilum</name>
    <dbReference type="NCBI Taxonomy" id="1836956"/>
    <lineage>
        <taxon>Eukaryota</taxon>
        <taxon>Fungi</taxon>
        <taxon>Dikarya</taxon>
        <taxon>Ascomycota</taxon>
        <taxon>Pezizomycotina</taxon>
        <taxon>Sordariomycetes</taxon>
        <taxon>Hypocreomycetidae</taxon>
        <taxon>Glomerellales</taxon>
        <taxon>Glomerellaceae</taxon>
        <taxon>Colletotrichum</taxon>
        <taxon>Colletotrichum gloeosporioides species complex</taxon>
    </lineage>
</organism>
<gene>
    <name evidence="1" type="ORF">CCHR01_16914</name>
</gene>
<accession>A0AAD9A3M2</accession>
<dbReference type="EMBL" id="JAQOWY010000560">
    <property type="protein sequence ID" value="KAK1840459.1"/>
    <property type="molecule type" value="Genomic_DNA"/>
</dbReference>
<dbReference type="AlphaFoldDB" id="A0AAD9A3M2"/>
<dbReference type="Proteomes" id="UP001243330">
    <property type="component" value="Unassembled WGS sequence"/>
</dbReference>
<proteinExistence type="predicted"/>
<keyword evidence="2" id="KW-1185">Reference proteome</keyword>
<evidence type="ECO:0000313" key="1">
    <source>
        <dbReference type="EMBL" id="KAK1840459.1"/>
    </source>
</evidence>
<sequence>MVVLYAASGATRYENETEFGKGYAGSGQCDDAGQTPEKDVDVKPFKIANPENMMEEFCSPPTSDSDYDQLL</sequence>
<comment type="caution">
    <text evidence="1">The sequence shown here is derived from an EMBL/GenBank/DDBJ whole genome shotgun (WGS) entry which is preliminary data.</text>
</comment>
<name>A0AAD9A3M2_9PEZI</name>